<proteinExistence type="predicted"/>
<sequence length="266" mass="29594">MAADLTYEGCNFFRLRLVLGTLSGKSVKIKNIRANEDDPGLKDFEASFIRLLDKLTNGSRIEVNETGTMLFYKPGLLAGGPVEHVCNPQRSVGYYLEAVVMLAPFCKKPLRLNLKGVTNDRYDPTVDIIKTVTIPLIKKFVVDDEGLDLKILKRGAPPEGGGEVTFSCPVRKKTVAISEYIVGKLMPLLHNIFSSVSPAICNDLMLTWCAESVCFGHLYLHRSLQRSPVWKISRVRHFLGGRINNWLHSEYTDCICPSGGRTVSCS</sequence>
<accession>A0ABN8Q1P6</accession>
<dbReference type="InterPro" id="IPR020719">
    <property type="entry name" value="RNA3'_term_phos_cycl-like_CS"/>
</dbReference>
<keyword evidence="3" id="KW-1185">Reference proteome</keyword>
<dbReference type="InterPro" id="IPR016443">
    <property type="entry name" value="RNA3'_term_phos_cyc_type_2"/>
</dbReference>
<dbReference type="Pfam" id="PF01137">
    <property type="entry name" value="RTC"/>
    <property type="match status" value="1"/>
</dbReference>
<dbReference type="Gene3D" id="3.65.10.20">
    <property type="entry name" value="RNA 3'-terminal phosphate cyclase domain"/>
    <property type="match status" value="1"/>
</dbReference>
<dbReference type="PANTHER" id="PTHR11096:SF1">
    <property type="entry name" value="RNA 3'-TERMINAL PHOSPHATE CYCLASE-LIKE PROTEIN"/>
    <property type="match status" value="1"/>
</dbReference>
<evidence type="ECO:0000259" key="1">
    <source>
        <dbReference type="Pfam" id="PF01137"/>
    </source>
</evidence>
<dbReference type="Proteomes" id="UP001159405">
    <property type="component" value="Unassembled WGS sequence"/>
</dbReference>
<organism evidence="2 3">
    <name type="scientific">Porites lobata</name>
    <dbReference type="NCBI Taxonomy" id="104759"/>
    <lineage>
        <taxon>Eukaryota</taxon>
        <taxon>Metazoa</taxon>
        <taxon>Cnidaria</taxon>
        <taxon>Anthozoa</taxon>
        <taxon>Hexacorallia</taxon>
        <taxon>Scleractinia</taxon>
        <taxon>Fungiina</taxon>
        <taxon>Poritidae</taxon>
        <taxon>Porites</taxon>
    </lineage>
</organism>
<dbReference type="PANTHER" id="PTHR11096">
    <property type="entry name" value="RNA 3' TERMINAL PHOSPHATE CYCLASE"/>
    <property type="match status" value="1"/>
</dbReference>
<dbReference type="InterPro" id="IPR013792">
    <property type="entry name" value="RNA3'P_cycl/enolpyr_Trfase_a/b"/>
</dbReference>
<protein>
    <recommendedName>
        <fullName evidence="1">RNA 3'-terminal phosphate cyclase domain-containing protein</fullName>
    </recommendedName>
</protein>
<reference evidence="2 3" key="1">
    <citation type="submission" date="2022-05" db="EMBL/GenBank/DDBJ databases">
        <authorList>
            <consortium name="Genoscope - CEA"/>
            <person name="William W."/>
        </authorList>
    </citation>
    <scope>NUCLEOTIDE SEQUENCE [LARGE SCALE GENOMIC DNA]</scope>
</reference>
<feature type="domain" description="RNA 3'-terminal phosphate cyclase" evidence="1">
    <location>
        <begin position="6"/>
        <end position="177"/>
    </location>
</feature>
<name>A0ABN8Q1P6_9CNID</name>
<dbReference type="InterPro" id="IPR000228">
    <property type="entry name" value="RNA3'_term_phos_cyc"/>
</dbReference>
<dbReference type="InterPro" id="IPR023797">
    <property type="entry name" value="RNA3'_phos_cyclase_dom"/>
</dbReference>
<dbReference type="SUPFAM" id="SSF55205">
    <property type="entry name" value="EPT/RTPC-like"/>
    <property type="match status" value="1"/>
</dbReference>
<dbReference type="EMBL" id="CALNXK010000095">
    <property type="protein sequence ID" value="CAH3152838.1"/>
    <property type="molecule type" value="Genomic_DNA"/>
</dbReference>
<evidence type="ECO:0000313" key="3">
    <source>
        <dbReference type="Proteomes" id="UP001159405"/>
    </source>
</evidence>
<comment type="caution">
    <text evidence="2">The sequence shown here is derived from an EMBL/GenBank/DDBJ whole genome shotgun (WGS) entry which is preliminary data.</text>
</comment>
<gene>
    <name evidence="2" type="ORF">PLOB_00049308</name>
</gene>
<dbReference type="NCBIfam" id="TIGR03400">
    <property type="entry name" value="18S_RNA_Rcl1p"/>
    <property type="match status" value="1"/>
</dbReference>
<dbReference type="PROSITE" id="PS01287">
    <property type="entry name" value="RTC"/>
    <property type="match status" value="1"/>
</dbReference>
<evidence type="ECO:0000313" key="2">
    <source>
        <dbReference type="EMBL" id="CAH3152838.1"/>
    </source>
</evidence>
<dbReference type="InterPro" id="IPR037136">
    <property type="entry name" value="RNA3'_phos_cyclase_dom_sf"/>
</dbReference>